<dbReference type="Pfam" id="PF00106">
    <property type="entry name" value="adh_short"/>
    <property type="match status" value="1"/>
</dbReference>
<dbReference type="InterPro" id="IPR002347">
    <property type="entry name" value="SDR_fam"/>
</dbReference>
<keyword evidence="2" id="KW-0560">Oxidoreductase</keyword>
<comment type="caution">
    <text evidence="3">The sequence shown here is derived from an EMBL/GenBank/DDBJ whole genome shotgun (WGS) entry which is preliminary data.</text>
</comment>
<dbReference type="Gene3D" id="3.40.50.720">
    <property type="entry name" value="NAD(P)-binding Rossmann-like Domain"/>
    <property type="match status" value="1"/>
</dbReference>
<dbReference type="InterPro" id="IPR036291">
    <property type="entry name" value="NAD(P)-bd_dom_sf"/>
</dbReference>
<name>A0A9X2AX84_9VIBR</name>
<dbReference type="PRINTS" id="PR00081">
    <property type="entry name" value="GDHRDH"/>
</dbReference>
<dbReference type="RefSeq" id="WP_244354388.1">
    <property type="nucleotide sequence ID" value="NZ_JAJNNZ010000001.1"/>
</dbReference>
<dbReference type="PANTHER" id="PTHR44196">
    <property type="entry name" value="DEHYDROGENASE/REDUCTASE SDR FAMILY MEMBER 7B"/>
    <property type="match status" value="1"/>
</dbReference>
<dbReference type="SUPFAM" id="SSF51735">
    <property type="entry name" value="NAD(P)-binding Rossmann-fold domains"/>
    <property type="match status" value="1"/>
</dbReference>
<dbReference type="GO" id="GO:0016491">
    <property type="term" value="F:oxidoreductase activity"/>
    <property type="evidence" value="ECO:0007669"/>
    <property type="project" value="UniProtKB-KW"/>
</dbReference>
<comment type="similarity">
    <text evidence="1">Belongs to the short-chain dehydrogenases/reductases (SDR) family.</text>
</comment>
<evidence type="ECO:0000313" key="4">
    <source>
        <dbReference type="Proteomes" id="UP001139488"/>
    </source>
</evidence>
<dbReference type="InterPro" id="IPR020904">
    <property type="entry name" value="Sc_DH/Rdtase_CS"/>
</dbReference>
<accession>A0A9X2AX84</accession>
<evidence type="ECO:0000256" key="1">
    <source>
        <dbReference type="ARBA" id="ARBA00006484"/>
    </source>
</evidence>
<proteinExistence type="inferred from homology"/>
<organism evidence="3 4">
    <name type="scientific">Vibrio gelatinilyticus</name>
    <dbReference type="NCBI Taxonomy" id="2893468"/>
    <lineage>
        <taxon>Bacteria</taxon>
        <taxon>Pseudomonadati</taxon>
        <taxon>Pseudomonadota</taxon>
        <taxon>Gammaproteobacteria</taxon>
        <taxon>Vibrionales</taxon>
        <taxon>Vibrionaceae</taxon>
        <taxon>Vibrio</taxon>
    </lineage>
</organism>
<dbReference type="GO" id="GO:0016020">
    <property type="term" value="C:membrane"/>
    <property type="evidence" value="ECO:0007669"/>
    <property type="project" value="TreeGrafter"/>
</dbReference>
<dbReference type="EMBL" id="JAJNNZ010000001">
    <property type="protein sequence ID" value="MCJ2375403.1"/>
    <property type="molecule type" value="Genomic_DNA"/>
</dbReference>
<dbReference type="PANTHER" id="PTHR44196:SF1">
    <property type="entry name" value="DEHYDROGENASE_REDUCTASE SDR FAMILY MEMBER 7B"/>
    <property type="match status" value="1"/>
</dbReference>
<dbReference type="AlphaFoldDB" id="A0A9X2AX84"/>
<evidence type="ECO:0000313" key="3">
    <source>
        <dbReference type="EMBL" id="MCJ2375403.1"/>
    </source>
</evidence>
<dbReference type="PROSITE" id="PS00061">
    <property type="entry name" value="ADH_SHORT"/>
    <property type="match status" value="1"/>
</dbReference>
<evidence type="ECO:0000256" key="2">
    <source>
        <dbReference type="ARBA" id="ARBA00023002"/>
    </source>
</evidence>
<reference evidence="3" key="1">
    <citation type="submission" date="2021-11" db="EMBL/GenBank/DDBJ databases">
        <title>Vibrio ZSDE26 sp. nov. and Vibrio ZSDZ34 sp. nov., isolated from coastal seawater in Qingdao.</title>
        <authorList>
            <person name="Zhang P."/>
        </authorList>
    </citation>
    <scope>NUCLEOTIDE SEQUENCE</scope>
    <source>
        <strain evidence="3">ZSDZ34</strain>
    </source>
</reference>
<sequence>MKMVEHSSVFITGASSGIGLQLAKDYADSDCKVYACGRSEERLSELTKERPAITPLIFDATDKEQISHALKSIDVPPSLWILNAGNCEYVDDGYIDSVLIRRVFEANVMGTVNVLEGIQSSLAPGHRVVIVGSIASEVALPRAEAYGGSKAALSYIARGLQLDWARKRIDVSIVFPGFVKTPLTDKNTFSMPMLVTPERASLSIRSGIAKGHSSIYFPRRFTSILRVVSMLPYRWQTYLAKRLL</sequence>
<dbReference type="Proteomes" id="UP001139488">
    <property type="component" value="Unassembled WGS sequence"/>
</dbReference>
<keyword evidence="4" id="KW-1185">Reference proteome</keyword>
<protein>
    <submittedName>
        <fullName evidence="3">SDR family NAD(P)-dependent oxidoreductase</fullName>
    </submittedName>
</protein>
<gene>
    <name evidence="3" type="ORF">LNL84_00985</name>
</gene>